<dbReference type="Gene3D" id="6.10.280.130">
    <property type="match status" value="1"/>
</dbReference>
<keyword evidence="5 19" id="KW-1003">Cell membrane</keyword>
<feature type="domain" description="Cytochrome c" evidence="21">
    <location>
        <begin position="220"/>
        <end position="301"/>
    </location>
</feature>
<keyword evidence="16 19" id="KW-0408">Iron</keyword>
<evidence type="ECO:0000256" key="14">
    <source>
        <dbReference type="ARBA" id="ARBA00022989"/>
    </source>
</evidence>
<evidence type="ECO:0000256" key="8">
    <source>
        <dbReference type="ARBA" id="ARBA00022660"/>
    </source>
</evidence>
<evidence type="ECO:0000256" key="5">
    <source>
        <dbReference type="ARBA" id="ARBA00022475"/>
    </source>
</evidence>
<comment type="caution">
    <text evidence="22">The sequence shown here is derived from an EMBL/GenBank/DDBJ whole genome shotgun (WGS) entry which is preliminary data.</text>
</comment>
<dbReference type="EMBL" id="JBHSBU010000001">
    <property type="protein sequence ID" value="MFC4159424.1"/>
    <property type="molecule type" value="Genomic_DNA"/>
</dbReference>
<feature type="transmembrane region" description="Helical" evidence="20">
    <location>
        <begin position="59"/>
        <end position="78"/>
    </location>
</feature>
<dbReference type="PIRSF" id="PIRSF000006">
    <property type="entry name" value="Cbb3-Cox_fixP"/>
    <property type="match status" value="1"/>
</dbReference>
<keyword evidence="23" id="KW-1185">Reference proteome</keyword>
<dbReference type="PANTHER" id="PTHR33751:SF1">
    <property type="entry name" value="CBB3-TYPE CYTOCHROME C OXIDASE SUBUNIT FIXP"/>
    <property type="match status" value="1"/>
</dbReference>
<evidence type="ECO:0000256" key="15">
    <source>
        <dbReference type="ARBA" id="ARBA00023002"/>
    </source>
</evidence>
<comment type="subcellular location">
    <subcellularLocation>
        <location evidence="1 19">Cell inner membrane</location>
    </subcellularLocation>
</comment>
<dbReference type="RefSeq" id="WP_378163160.1">
    <property type="nucleotide sequence ID" value="NZ_JBHSBU010000001.1"/>
</dbReference>
<reference evidence="23" key="1">
    <citation type="journal article" date="2019" name="Int. J. Syst. Evol. Microbiol.">
        <title>The Global Catalogue of Microorganisms (GCM) 10K type strain sequencing project: providing services to taxonomists for standard genome sequencing and annotation.</title>
        <authorList>
            <consortium name="The Broad Institute Genomics Platform"/>
            <consortium name="The Broad Institute Genome Sequencing Center for Infectious Disease"/>
            <person name="Wu L."/>
            <person name="Ma J."/>
        </authorList>
    </citation>
    <scope>NUCLEOTIDE SEQUENCE [LARGE SCALE GENOMIC DNA]</scope>
    <source>
        <strain evidence="23">LMG 29894</strain>
    </source>
</reference>
<dbReference type="PROSITE" id="PS51007">
    <property type="entry name" value="CYTC"/>
    <property type="match status" value="2"/>
</dbReference>
<dbReference type="Proteomes" id="UP001595791">
    <property type="component" value="Unassembled WGS sequence"/>
</dbReference>
<keyword evidence="8 19" id="KW-0679">Respiratory chain</keyword>
<evidence type="ECO:0000256" key="16">
    <source>
        <dbReference type="ARBA" id="ARBA00023004"/>
    </source>
</evidence>
<dbReference type="InterPro" id="IPR036909">
    <property type="entry name" value="Cyt_c-like_dom_sf"/>
</dbReference>
<dbReference type="PRINTS" id="PR00605">
    <property type="entry name" value="CYTCHROMECIC"/>
</dbReference>
<evidence type="ECO:0000313" key="23">
    <source>
        <dbReference type="Proteomes" id="UP001595791"/>
    </source>
</evidence>
<dbReference type="InterPro" id="IPR038414">
    <property type="entry name" value="CcoP_N_sf"/>
</dbReference>
<organism evidence="22 23">
    <name type="scientific">Chitinimonas lacunae</name>
    <dbReference type="NCBI Taxonomy" id="1963018"/>
    <lineage>
        <taxon>Bacteria</taxon>
        <taxon>Pseudomonadati</taxon>
        <taxon>Pseudomonadota</taxon>
        <taxon>Betaproteobacteria</taxon>
        <taxon>Neisseriales</taxon>
        <taxon>Chitinibacteraceae</taxon>
        <taxon>Chitinimonas</taxon>
    </lineage>
</organism>
<evidence type="ECO:0000259" key="21">
    <source>
        <dbReference type="PROSITE" id="PS51007"/>
    </source>
</evidence>
<protein>
    <recommendedName>
        <fullName evidence="19">Cbb3-type cytochrome c oxidase subunit</fullName>
    </recommendedName>
</protein>
<dbReference type="PANTHER" id="PTHR33751">
    <property type="entry name" value="CBB3-TYPE CYTOCHROME C OXIDASE SUBUNIT FIXP"/>
    <property type="match status" value="1"/>
</dbReference>
<keyword evidence="14 20" id="KW-1133">Transmembrane helix</keyword>
<evidence type="ECO:0000256" key="2">
    <source>
        <dbReference type="ARBA" id="ARBA00004673"/>
    </source>
</evidence>
<dbReference type="Pfam" id="PF14715">
    <property type="entry name" value="FixP_N"/>
    <property type="match status" value="1"/>
</dbReference>
<sequence>MSDFWNYYIAGIVILSLIALAYVLKSQSVVKVKKGEKVETLGHVWDGDLQEYNNPLPKWWIGLFYLTIVFSVGYLVFYPGLGAYPGRLGWSQEGQYRAEVVAKDAEVKPLYDKYLKQDLATIAKDPEAQKMGQNLFLTYCMQCHGSDARGAKGFPNLTDHDWLYGGTPEKIQETINAGRQGQMPAFGAAFGEEKVKDVANYVLKIAGRKEGVGPGEFDAQRAVRGKATFDQVCVACHGTEGKGSQALGAPNLTDKVWLYGGTKTTIVETITNGRKNYMPAWKEFLGEGKVHLLAGYVYGLSQRSGDTQP</sequence>
<comment type="function">
    <text evidence="19">C-type cytochrome. Part of the cbb3-type cytochrome c oxidase complex.</text>
</comment>
<dbReference type="Pfam" id="PF13442">
    <property type="entry name" value="Cytochrome_CBB3"/>
    <property type="match status" value="2"/>
</dbReference>
<evidence type="ECO:0000256" key="19">
    <source>
        <dbReference type="PIRNR" id="PIRNR000006"/>
    </source>
</evidence>
<evidence type="ECO:0000256" key="6">
    <source>
        <dbReference type="ARBA" id="ARBA00022519"/>
    </source>
</evidence>
<evidence type="ECO:0000256" key="12">
    <source>
        <dbReference type="ARBA" id="ARBA00022781"/>
    </source>
</evidence>
<name>A0ABV8MMZ9_9NEIS</name>
<dbReference type="InterPro" id="IPR004678">
    <property type="entry name" value="Cyt_c_oxidase_cbb3_su3"/>
</dbReference>
<dbReference type="NCBIfam" id="TIGR00782">
    <property type="entry name" value="ccoP"/>
    <property type="match status" value="1"/>
</dbReference>
<feature type="domain" description="Cytochrome c" evidence="21">
    <location>
        <begin position="127"/>
        <end position="206"/>
    </location>
</feature>
<keyword evidence="7 19" id="KW-0349">Heme</keyword>
<comment type="similarity">
    <text evidence="3 19">Belongs to the CcoP / FixP family.</text>
</comment>
<keyword evidence="9 20" id="KW-0812">Transmembrane</keyword>
<comment type="subunit">
    <text evidence="19">Component of the cbb3-type cytochrome c oxidase.</text>
</comment>
<keyword evidence="10 19" id="KW-0479">Metal-binding</keyword>
<evidence type="ECO:0000256" key="18">
    <source>
        <dbReference type="ARBA" id="ARBA00023136"/>
    </source>
</evidence>
<evidence type="ECO:0000256" key="11">
    <source>
        <dbReference type="ARBA" id="ARBA00022737"/>
    </source>
</evidence>
<keyword evidence="17 19" id="KW-0406">Ion transport</keyword>
<keyword evidence="12 19" id="KW-0375">Hydrogen ion transport</keyword>
<keyword evidence="15 19" id="KW-0560">Oxidoreductase</keyword>
<accession>A0ABV8MMZ9</accession>
<keyword evidence="4 19" id="KW-0813">Transport</keyword>
<dbReference type="InterPro" id="IPR032858">
    <property type="entry name" value="CcoP_N"/>
</dbReference>
<evidence type="ECO:0000256" key="10">
    <source>
        <dbReference type="ARBA" id="ARBA00022723"/>
    </source>
</evidence>
<comment type="cofactor">
    <cofactor evidence="19">
        <name>heme c</name>
        <dbReference type="ChEBI" id="CHEBI:61717"/>
    </cofactor>
    <text evidence="19">Binds 2 heme C groups per subunit.</text>
</comment>
<dbReference type="SUPFAM" id="SSF46626">
    <property type="entry name" value="Cytochrome c"/>
    <property type="match status" value="2"/>
</dbReference>
<evidence type="ECO:0000256" key="4">
    <source>
        <dbReference type="ARBA" id="ARBA00022448"/>
    </source>
</evidence>
<keyword evidence="18 19" id="KW-0472">Membrane</keyword>
<evidence type="ECO:0000256" key="3">
    <source>
        <dbReference type="ARBA" id="ARBA00006113"/>
    </source>
</evidence>
<comment type="pathway">
    <text evidence="2 19">Energy metabolism; oxidative phosphorylation.</text>
</comment>
<evidence type="ECO:0000256" key="1">
    <source>
        <dbReference type="ARBA" id="ARBA00004533"/>
    </source>
</evidence>
<evidence type="ECO:0000256" key="9">
    <source>
        <dbReference type="ARBA" id="ARBA00022692"/>
    </source>
</evidence>
<evidence type="ECO:0000256" key="13">
    <source>
        <dbReference type="ARBA" id="ARBA00022982"/>
    </source>
</evidence>
<dbReference type="InterPro" id="IPR050597">
    <property type="entry name" value="Cytochrome_c_Oxidase_Subunit"/>
</dbReference>
<dbReference type="InterPro" id="IPR008168">
    <property type="entry name" value="Cyt_C_IC"/>
</dbReference>
<evidence type="ECO:0000256" key="17">
    <source>
        <dbReference type="ARBA" id="ARBA00023065"/>
    </source>
</evidence>
<evidence type="ECO:0000256" key="20">
    <source>
        <dbReference type="SAM" id="Phobius"/>
    </source>
</evidence>
<keyword evidence="6 19" id="KW-0997">Cell inner membrane</keyword>
<dbReference type="InterPro" id="IPR009056">
    <property type="entry name" value="Cyt_c-like_dom"/>
</dbReference>
<keyword evidence="11" id="KW-0677">Repeat</keyword>
<evidence type="ECO:0000256" key="7">
    <source>
        <dbReference type="ARBA" id="ARBA00022617"/>
    </source>
</evidence>
<keyword evidence="13 19" id="KW-0249">Electron transport</keyword>
<gene>
    <name evidence="22" type="primary">ccoP</name>
    <name evidence="22" type="ORF">ACFOW7_08670</name>
</gene>
<dbReference type="Gene3D" id="1.10.760.10">
    <property type="entry name" value="Cytochrome c-like domain"/>
    <property type="match status" value="2"/>
</dbReference>
<evidence type="ECO:0000313" key="22">
    <source>
        <dbReference type="EMBL" id="MFC4159424.1"/>
    </source>
</evidence>
<proteinExistence type="inferred from homology"/>
<feature type="transmembrane region" description="Helical" evidence="20">
    <location>
        <begin position="6"/>
        <end position="24"/>
    </location>
</feature>